<organism evidence="4 5">
    <name type="scientific">Natronococcus occultus SP4</name>
    <dbReference type="NCBI Taxonomy" id="694430"/>
    <lineage>
        <taxon>Archaea</taxon>
        <taxon>Methanobacteriati</taxon>
        <taxon>Methanobacteriota</taxon>
        <taxon>Stenosarchaea group</taxon>
        <taxon>Halobacteria</taxon>
        <taxon>Halobacteriales</taxon>
        <taxon>Natrialbaceae</taxon>
        <taxon>Natronococcus</taxon>
    </lineage>
</organism>
<dbReference type="PANTHER" id="PTHR43685">
    <property type="entry name" value="GLYCOSYLTRANSFERASE"/>
    <property type="match status" value="1"/>
</dbReference>
<dbReference type="SUPFAM" id="SSF53448">
    <property type="entry name" value="Nucleotide-diphospho-sugar transferases"/>
    <property type="match status" value="1"/>
</dbReference>
<evidence type="ECO:0000313" key="5">
    <source>
        <dbReference type="Proteomes" id="UP000010878"/>
    </source>
</evidence>
<reference evidence="4 5" key="1">
    <citation type="submission" date="2012-11" db="EMBL/GenBank/DDBJ databases">
        <title>FINISHED of Natronococcus occultus SP4, DSM 3396.</title>
        <authorList>
            <consortium name="DOE Joint Genome Institute"/>
            <person name="Eisen J."/>
            <person name="Huntemann M."/>
            <person name="Wei C.-L."/>
            <person name="Han J."/>
            <person name="Detter J.C."/>
            <person name="Han C."/>
            <person name="Tapia R."/>
            <person name="Chen A."/>
            <person name="Kyrpides N."/>
            <person name="Mavromatis K."/>
            <person name="Markowitz V."/>
            <person name="Szeto E."/>
            <person name="Ivanova N."/>
            <person name="Mikhailova N."/>
            <person name="Ovchinnikova G."/>
            <person name="Pagani I."/>
            <person name="Pati A."/>
            <person name="Goodwin L."/>
            <person name="Nordberg H.P."/>
            <person name="Cantor M.N."/>
            <person name="Hua S.X."/>
            <person name="Woyke T."/>
            <person name="Eisen J."/>
            <person name="Klenk H.-P."/>
            <person name="Klenk H.-P."/>
        </authorList>
    </citation>
    <scope>NUCLEOTIDE SEQUENCE [LARGE SCALE GENOMIC DNA]</scope>
    <source>
        <strain evidence="4 5">SP4</strain>
    </source>
</reference>
<dbReference type="STRING" id="694430.Natoc_3551"/>
<dbReference type="Gene3D" id="1.25.40.10">
    <property type="entry name" value="Tetratricopeptide repeat domain"/>
    <property type="match status" value="1"/>
</dbReference>
<feature type="transmembrane region" description="Helical" evidence="2">
    <location>
        <begin position="289"/>
        <end position="308"/>
    </location>
</feature>
<dbReference type="AlphaFoldDB" id="L0K4I3"/>
<keyword evidence="1" id="KW-0802">TPR repeat</keyword>
<evidence type="ECO:0000256" key="1">
    <source>
        <dbReference type="PROSITE-ProRule" id="PRU00339"/>
    </source>
</evidence>
<dbReference type="PANTHER" id="PTHR43685:SF2">
    <property type="entry name" value="GLYCOSYLTRANSFERASE 2-LIKE DOMAIN-CONTAINING PROTEIN"/>
    <property type="match status" value="1"/>
</dbReference>
<dbReference type="InterPro" id="IPR019734">
    <property type="entry name" value="TPR_rpt"/>
</dbReference>
<dbReference type="GO" id="GO:0016740">
    <property type="term" value="F:transferase activity"/>
    <property type="evidence" value="ECO:0007669"/>
    <property type="project" value="UniProtKB-KW"/>
</dbReference>
<keyword evidence="4" id="KW-0808">Transferase</keyword>
<dbReference type="OrthoDB" id="46222at2157"/>
<dbReference type="InterPro" id="IPR011990">
    <property type="entry name" value="TPR-like_helical_dom_sf"/>
</dbReference>
<dbReference type="Gene3D" id="3.90.550.10">
    <property type="entry name" value="Spore Coat Polysaccharide Biosynthesis Protein SpsA, Chain A"/>
    <property type="match status" value="1"/>
</dbReference>
<dbReference type="CDD" id="cd00761">
    <property type="entry name" value="Glyco_tranf_GTA_type"/>
    <property type="match status" value="1"/>
</dbReference>
<dbReference type="InterPro" id="IPR050834">
    <property type="entry name" value="Glycosyltransf_2"/>
</dbReference>
<accession>L0K4I3</accession>
<keyword evidence="2" id="KW-0472">Membrane</keyword>
<evidence type="ECO:0000313" key="4">
    <source>
        <dbReference type="EMBL" id="AGB39274.1"/>
    </source>
</evidence>
<protein>
    <submittedName>
        <fullName evidence="4">Putative glycosyltransferase</fullName>
    </submittedName>
</protein>
<dbReference type="InterPro" id="IPR029044">
    <property type="entry name" value="Nucleotide-diphossugar_trans"/>
</dbReference>
<dbReference type="Pfam" id="PF00535">
    <property type="entry name" value="Glycos_transf_2"/>
    <property type="match status" value="1"/>
</dbReference>
<proteinExistence type="predicted"/>
<dbReference type="HOGENOM" id="CLU_808018_0_0_2"/>
<keyword evidence="2" id="KW-0812">Transmembrane</keyword>
<feature type="domain" description="Glycosyltransferase 2-like" evidence="3">
    <location>
        <begin position="3"/>
        <end position="141"/>
    </location>
</feature>
<name>L0K4I3_9EURY</name>
<dbReference type="Proteomes" id="UP000010878">
    <property type="component" value="Chromosome"/>
</dbReference>
<dbReference type="eggNOG" id="arCOG01385">
    <property type="taxonomic scope" value="Archaea"/>
</dbReference>
<dbReference type="EMBL" id="CP003929">
    <property type="protein sequence ID" value="AGB39274.1"/>
    <property type="molecule type" value="Genomic_DNA"/>
</dbReference>
<evidence type="ECO:0000259" key="3">
    <source>
        <dbReference type="Pfam" id="PF00535"/>
    </source>
</evidence>
<feature type="repeat" description="TPR" evidence="1">
    <location>
        <begin position="255"/>
        <end position="288"/>
    </location>
</feature>
<gene>
    <name evidence="4" type="ORF">Natoc_3551</name>
</gene>
<dbReference type="PROSITE" id="PS50005">
    <property type="entry name" value="TPR"/>
    <property type="match status" value="1"/>
</dbReference>
<sequence>MRQSKRVDEIIVVDDASTDDTEKVIAKLDSERLKYVRHAENKGVSAARNTGIDCATGDVILFVDSDDELRPSAVETLYETLTRTQPSCAGVFSHYEEQNTEGKTIKIWDVASGVITNDDLSRFLAIPTMSGSMIRSSVLETVGGFDERLALSEDADLAYRITETADLYVVDEILLNKYTDSENQLTNYDGGRNDRLIPVSENIFLEKHGEDLDTIYRMKRRIDAGFAALRSSGVEAAKQHINTAFTYAATDSERAYAFHYIGRYYAHTGDAKTASRYFKRSLQYDYFQLSAYVYLLVALFGTSFWALVRRFKHRAQIHWYRHRHRSERDSRRNRRFSSLSERR</sequence>
<dbReference type="InterPro" id="IPR001173">
    <property type="entry name" value="Glyco_trans_2-like"/>
</dbReference>
<keyword evidence="2" id="KW-1133">Transmembrane helix</keyword>
<evidence type="ECO:0000256" key="2">
    <source>
        <dbReference type="SAM" id="Phobius"/>
    </source>
</evidence>
<keyword evidence="5" id="KW-1185">Reference proteome</keyword>
<dbReference type="KEGG" id="nou:Natoc_3551"/>